<dbReference type="Gene3D" id="3.40.710.10">
    <property type="entry name" value="DD-peptidase/beta-lactamase superfamily"/>
    <property type="match status" value="1"/>
</dbReference>
<proteinExistence type="predicted"/>
<dbReference type="RefSeq" id="WP_179028203.1">
    <property type="nucleotide sequence ID" value="NZ_CP058350.1"/>
</dbReference>
<evidence type="ECO:0000313" key="2">
    <source>
        <dbReference type="EMBL" id="QLF69668.1"/>
    </source>
</evidence>
<dbReference type="InterPro" id="IPR001466">
    <property type="entry name" value="Beta-lactam-related"/>
</dbReference>
<protein>
    <submittedName>
        <fullName evidence="2">Beta-lactamase family protein</fullName>
    </submittedName>
</protein>
<dbReference type="Proteomes" id="UP000308530">
    <property type="component" value="Chromosome"/>
</dbReference>
<dbReference type="InterPro" id="IPR012338">
    <property type="entry name" value="Beta-lactam/transpept-like"/>
</dbReference>
<organism evidence="2 3">
    <name type="scientific">Peteryoungia desertarenae</name>
    <dbReference type="NCBI Taxonomy" id="1813451"/>
    <lineage>
        <taxon>Bacteria</taxon>
        <taxon>Pseudomonadati</taxon>
        <taxon>Pseudomonadota</taxon>
        <taxon>Alphaproteobacteria</taxon>
        <taxon>Hyphomicrobiales</taxon>
        <taxon>Rhizobiaceae</taxon>
        <taxon>Peteryoungia</taxon>
    </lineage>
</organism>
<dbReference type="Pfam" id="PF00144">
    <property type="entry name" value="Beta-lactamase"/>
    <property type="match status" value="1"/>
</dbReference>
<feature type="domain" description="Beta-lactamase-related" evidence="1">
    <location>
        <begin position="22"/>
        <end position="297"/>
    </location>
</feature>
<sequence>MALLLPGLAHAGDIATIQYREANGAASVMVEGGATVETPFAIASVGKTMTSVAVLRLVEDGMLKLDETVGGYLPDAILSGLPQSSRVTLRQLLTMTSGLPDYLDDSYLTDALDDPDTVQEPHTALTYAFDQAPLFEPGTDFNYSNTNYVLLGLIIEAVTGETYAAAMERLVLRPAGMTGAFVFGSVPLPESFPTGHEDGQQYRDYYAHEGFGDGGVIASAADVAKFYHALFTKQSLLSPAMMRELLNDPLGVGYGMGIELEGPIVGHSGGDLGFSSDVRLDRDSGKLAIMLSASANSDSLWTYEALEP</sequence>
<name>A0ABX6QM34_9HYPH</name>
<dbReference type="SUPFAM" id="SSF56601">
    <property type="entry name" value="beta-lactamase/transpeptidase-like"/>
    <property type="match status" value="1"/>
</dbReference>
<evidence type="ECO:0000313" key="3">
    <source>
        <dbReference type="Proteomes" id="UP000308530"/>
    </source>
</evidence>
<dbReference type="InterPro" id="IPR050789">
    <property type="entry name" value="Diverse_Enzym_Activities"/>
</dbReference>
<dbReference type="EMBL" id="CP058350">
    <property type="protein sequence ID" value="QLF69668.1"/>
    <property type="molecule type" value="Genomic_DNA"/>
</dbReference>
<reference evidence="2 3" key="1">
    <citation type="submission" date="2020-06" db="EMBL/GenBank/DDBJ databases">
        <title>Genome sequence of Rhizobium sp strain ADMK78.</title>
        <authorList>
            <person name="Rahi P."/>
        </authorList>
    </citation>
    <scope>NUCLEOTIDE SEQUENCE [LARGE SCALE GENOMIC DNA]</scope>
    <source>
        <strain evidence="2 3">ADMK78</strain>
    </source>
</reference>
<keyword evidence="3" id="KW-1185">Reference proteome</keyword>
<evidence type="ECO:0000259" key="1">
    <source>
        <dbReference type="Pfam" id="PF00144"/>
    </source>
</evidence>
<dbReference type="PANTHER" id="PTHR43283:SF3">
    <property type="entry name" value="BETA-LACTAMASE FAMILY PROTEIN (AFU_ORTHOLOGUE AFUA_5G07500)"/>
    <property type="match status" value="1"/>
</dbReference>
<accession>A0ABX6QM34</accession>
<dbReference type="PANTHER" id="PTHR43283">
    <property type="entry name" value="BETA-LACTAMASE-RELATED"/>
    <property type="match status" value="1"/>
</dbReference>
<gene>
    <name evidence="2" type="ORF">FE840_008990</name>
</gene>